<keyword evidence="2" id="KW-1185">Reference proteome</keyword>
<gene>
    <name evidence="1" type="ORF">JYE49_01715</name>
</gene>
<sequence length="172" mass="19765">METKHLILRNWQESDAPALYQLCRDETLRKSGVAFLESIQDAEEAIQFWAKGDQFKAIIHRESTELIGFISLGDMNRYEGYVELEYAIAADYRNRGFATEAVKRMVDYGFSELGLAVIAAWVRSHNAESTRVLEKCAFTLEGRLRKHARDQSDTLCYSILREEWESMTISGV</sequence>
<dbReference type="Proteomes" id="UP000682782">
    <property type="component" value="Chromosome"/>
</dbReference>
<protein>
    <submittedName>
        <fullName evidence="1">GNAT family N-acetyltransferase</fullName>
    </submittedName>
</protein>
<organism evidence="1 2">
    <name type="scientific">Aristaeella hokkaidonensis</name>
    <dbReference type="NCBI Taxonomy" id="3046382"/>
    <lineage>
        <taxon>Bacteria</taxon>
        <taxon>Bacillati</taxon>
        <taxon>Bacillota</taxon>
        <taxon>Clostridia</taxon>
        <taxon>Eubacteriales</taxon>
        <taxon>Aristaeellaceae</taxon>
        <taxon>Aristaeella</taxon>
    </lineage>
</organism>
<evidence type="ECO:0000313" key="2">
    <source>
        <dbReference type="Proteomes" id="UP000682782"/>
    </source>
</evidence>
<accession>A0AC61MZ87</accession>
<proteinExistence type="predicted"/>
<evidence type="ECO:0000313" key="1">
    <source>
        <dbReference type="EMBL" id="QUC68570.1"/>
    </source>
</evidence>
<reference evidence="1" key="1">
    <citation type="submission" date="2021-01" db="EMBL/GenBank/DDBJ databases">
        <title>Complete genome sequence of Clostridiales bacterium R-7.</title>
        <authorList>
            <person name="Mahoney-Kurpe S.C."/>
            <person name="Palevich N."/>
            <person name="Koike S."/>
            <person name="Moon C.D."/>
            <person name="Attwood G.T."/>
        </authorList>
    </citation>
    <scope>NUCLEOTIDE SEQUENCE</scope>
    <source>
        <strain evidence="1">R-7</strain>
    </source>
</reference>
<dbReference type="EMBL" id="CP068393">
    <property type="protein sequence ID" value="QUC68570.1"/>
    <property type="molecule type" value="Genomic_DNA"/>
</dbReference>
<name>A0AC61MZ87_9FIRM</name>